<dbReference type="Proteomes" id="UP000078540">
    <property type="component" value="Unassembled WGS sequence"/>
</dbReference>
<dbReference type="AlphaFoldDB" id="A0A195B620"/>
<organism evidence="2 3">
    <name type="scientific">Atta colombica</name>
    <dbReference type="NCBI Taxonomy" id="520822"/>
    <lineage>
        <taxon>Eukaryota</taxon>
        <taxon>Metazoa</taxon>
        <taxon>Ecdysozoa</taxon>
        <taxon>Arthropoda</taxon>
        <taxon>Hexapoda</taxon>
        <taxon>Insecta</taxon>
        <taxon>Pterygota</taxon>
        <taxon>Neoptera</taxon>
        <taxon>Endopterygota</taxon>
        <taxon>Hymenoptera</taxon>
        <taxon>Apocrita</taxon>
        <taxon>Aculeata</taxon>
        <taxon>Formicoidea</taxon>
        <taxon>Formicidae</taxon>
        <taxon>Myrmicinae</taxon>
        <taxon>Atta</taxon>
    </lineage>
</organism>
<evidence type="ECO:0000313" key="2">
    <source>
        <dbReference type="EMBL" id="KYM79705.1"/>
    </source>
</evidence>
<feature type="compositionally biased region" description="Basic and acidic residues" evidence="1">
    <location>
        <begin position="102"/>
        <end position="111"/>
    </location>
</feature>
<feature type="region of interest" description="Disordered" evidence="1">
    <location>
        <begin position="84"/>
        <end position="111"/>
    </location>
</feature>
<feature type="compositionally biased region" description="Low complexity" evidence="1">
    <location>
        <begin position="180"/>
        <end position="189"/>
    </location>
</feature>
<dbReference type="STRING" id="520822.A0A195B620"/>
<name>A0A195B620_9HYME</name>
<feature type="region of interest" description="Disordered" evidence="1">
    <location>
        <begin position="30"/>
        <end position="56"/>
    </location>
</feature>
<proteinExistence type="predicted"/>
<feature type="region of interest" description="Disordered" evidence="1">
    <location>
        <begin position="175"/>
        <end position="198"/>
    </location>
</feature>
<evidence type="ECO:0000256" key="1">
    <source>
        <dbReference type="SAM" id="MobiDB-lite"/>
    </source>
</evidence>
<sequence length="198" mass="22189">MARSPGPNSVNQREQRLALVQRPVHHNVLYHTHESSTSTEPSPISERKTFPRLEKQRSRGAIDVAIDGRIPGILRPVLKLSESGVHSCSRGASPSRPVRPGSYDRLEKEPLSTRKSVESLCLLEEPMGTFRMMRRDDDWGSELSTLELKPPSGFTDVHETSEAECDIDMKLKLHRKRPSGLHSNSSLSKSPKDFTITV</sequence>
<feature type="compositionally biased region" description="Low complexity" evidence="1">
    <location>
        <begin position="35"/>
        <end position="44"/>
    </location>
</feature>
<feature type="compositionally biased region" description="Basic and acidic residues" evidence="1">
    <location>
        <begin position="45"/>
        <end position="56"/>
    </location>
</feature>
<protein>
    <submittedName>
        <fullName evidence="2">Uncharacterized protein</fullName>
    </submittedName>
</protein>
<accession>A0A195B620</accession>
<evidence type="ECO:0000313" key="3">
    <source>
        <dbReference type="Proteomes" id="UP000078540"/>
    </source>
</evidence>
<dbReference type="EMBL" id="KQ976587">
    <property type="protein sequence ID" value="KYM79705.1"/>
    <property type="molecule type" value="Genomic_DNA"/>
</dbReference>
<gene>
    <name evidence="2" type="ORF">ALC53_09817</name>
</gene>
<reference evidence="2 3" key="1">
    <citation type="submission" date="2015-09" db="EMBL/GenBank/DDBJ databases">
        <title>Atta colombica WGS genome.</title>
        <authorList>
            <person name="Nygaard S."/>
            <person name="Hu H."/>
            <person name="Boomsma J."/>
            <person name="Zhang G."/>
        </authorList>
    </citation>
    <scope>NUCLEOTIDE SEQUENCE [LARGE SCALE GENOMIC DNA]</scope>
    <source>
        <strain evidence="2">Treedump-2</strain>
        <tissue evidence="2">Whole body</tissue>
    </source>
</reference>
<keyword evidence="3" id="KW-1185">Reference proteome</keyword>